<dbReference type="EMBL" id="CAJOBC010093025">
    <property type="protein sequence ID" value="CAF4413710.1"/>
    <property type="molecule type" value="Genomic_DNA"/>
</dbReference>
<keyword evidence="4" id="KW-1185">Reference proteome</keyword>
<organism evidence="2 4">
    <name type="scientific">Didymodactylos carnosus</name>
    <dbReference type="NCBI Taxonomy" id="1234261"/>
    <lineage>
        <taxon>Eukaryota</taxon>
        <taxon>Metazoa</taxon>
        <taxon>Spiralia</taxon>
        <taxon>Gnathifera</taxon>
        <taxon>Rotifera</taxon>
        <taxon>Eurotatoria</taxon>
        <taxon>Bdelloidea</taxon>
        <taxon>Philodinida</taxon>
        <taxon>Philodinidae</taxon>
        <taxon>Didymodactylos</taxon>
    </lineage>
</organism>
<evidence type="ECO:0000256" key="1">
    <source>
        <dbReference type="SAM" id="SignalP"/>
    </source>
</evidence>
<feature type="chain" id="PRO_5036412448" evidence="1">
    <location>
        <begin position="20"/>
        <end position="167"/>
    </location>
</feature>
<comment type="caution">
    <text evidence="2">The sequence shown here is derived from an EMBL/GenBank/DDBJ whole genome shotgun (WGS) entry which is preliminary data.</text>
</comment>
<dbReference type="EMBL" id="CAJNOQ010027332">
    <property type="protein sequence ID" value="CAF1552599.1"/>
    <property type="molecule type" value="Genomic_DNA"/>
</dbReference>
<evidence type="ECO:0000313" key="3">
    <source>
        <dbReference type="EMBL" id="CAF4413710.1"/>
    </source>
</evidence>
<feature type="signal peptide" evidence="1">
    <location>
        <begin position="1"/>
        <end position="19"/>
    </location>
</feature>
<evidence type="ECO:0000313" key="4">
    <source>
        <dbReference type="Proteomes" id="UP000663829"/>
    </source>
</evidence>
<accession>A0A815X3A4</accession>
<sequence>MSTAVRAIIFVCTLVIVAAARKNSLQLGSLIYYKTGRSPSDYENYGCCTKSGYRNGLVSGQFVGMTYDRQSMTITSERLFTLKSLWATAAWNDNLTLAITGSLSFGLLNQKYIKTVVIQATEKTFVEFDDWEGINHLLFNSSGGKPHPAFTSHSATHVVLDDLAIEF</sequence>
<proteinExistence type="predicted"/>
<name>A0A815X3A4_9BILA</name>
<keyword evidence="1" id="KW-0732">Signal</keyword>
<gene>
    <name evidence="2" type="ORF">GPM918_LOCUS39290</name>
    <name evidence="3" type="ORF">SRO942_LOCUS40158</name>
</gene>
<dbReference type="Proteomes" id="UP000681722">
    <property type="component" value="Unassembled WGS sequence"/>
</dbReference>
<dbReference type="AlphaFoldDB" id="A0A815X3A4"/>
<protein>
    <submittedName>
        <fullName evidence="2">Uncharacterized protein</fullName>
    </submittedName>
</protein>
<dbReference type="Proteomes" id="UP000663829">
    <property type="component" value="Unassembled WGS sequence"/>
</dbReference>
<evidence type="ECO:0000313" key="2">
    <source>
        <dbReference type="EMBL" id="CAF1552599.1"/>
    </source>
</evidence>
<reference evidence="2" key="1">
    <citation type="submission" date="2021-02" db="EMBL/GenBank/DDBJ databases">
        <authorList>
            <person name="Nowell W R."/>
        </authorList>
    </citation>
    <scope>NUCLEOTIDE SEQUENCE</scope>
</reference>
<dbReference type="OrthoDB" id="9999321at2759"/>